<feature type="domain" description="Spermatogenesis-associated protein 20-like TRX" evidence="3">
    <location>
        <begin position="19"/>
        <end position="129"/>
    </location>
</feature>
<proteinExistence type="predicted"/>
<gene>
    <name evidence="4" type="ORF">GGR28_000442</name>
</gene>
<evidence type="ECO:0000313" key="4">
    <source>
        <dbReference type="EMBL" id="MBB4077841.1"/>
    </source>
</evidence>
<keyword evidence="1" id="KW-0676">Redox-active center</keyword>
<reference evidence="4 5" key="1">
    <citation type="submission" date="2020-08" db="EMBL/GenBank/DDBJ databases">
        <title>Genomic Encyclopedia of Type Strains, Phase IV (KMG-IV): sequencing the most valuable type-strain genomes for metagenomic binning, comparative biology and taxonomic classification.</title>
        <authorList>
            <person name="Goeker M."/>
        </authorList>
    </citation>
    <scope>NUCLEOTIDE SEQUENCE [LARGE SCALE GENOMIC DNA]</scope>
    <source>
        <strain evidence="4 5">DSM 105137</strain>
    </source>
</reference>
<dbReference type="EMBL" id="JACIFF010000001">
    <property type="protein sequence ID" value="MBB4077841.1"/>
    <property type="molecule type" value="Genomic_DNA"/>
</dbReference>
<name>A0A840DXY3_9BACT</name>
<dbReference type="InterPro" id="IPR017937">
    <property type="entry name" value="Thioredoxin_CS"/>
</dbReference>
<dbReference type="PROSITE" id="PS00194">
    <property type="entry name" value="THIOREDOXIN_1"/>
    <property type="match status" value="1"/>
</dbReference>
<feature type="chain" id="PRO_5032921568" evidence="2">
    <location>
        <begin position="20"/>
        <end position="169"/>
    </location>
</feature>
<dbReference type="InterPro" id="IPR036249">
    <property type="entry name" value="Thioredoxin-like_sf"/>
</dbReference>
<keyword evidence="5" id="KW-1185">Reference proteome</keyword>
<sequence>MKNFLALLLFLAASVPLSAQVEWLSWEDAISRNESAPRNILVDVYTDWCGWCKKMDKSVFVAPEIAAYISENFYAVKLNAEQREDITYDGHVFRYDPGTGRRGIHALAVALLDGRMSYPSVVYLDKDRRRITISPGFKPAASYLKELRYIAEGRFREYSYEDYLKSLGQ</sequence>
<dbReference type="RefSeq" id="WP_183494079.1">
    <property type="nucleotide sequence ID" value="NZ_JACIFF010000001.1"/>
</dbReference>
<dbReference type="Gene3D" id="3.40.30.10">
    <property type="entry name" value="Glutaredoxin"/>
    <property type="match status" value="1"/>
</dbReference>
<evidence type="ECO:0000259" key="3">
    <source>
        <dbReference type="Pfam" id="PF03190"/>
    </source>
</evidence>
<organism evidence="4 5">
    <name type="scientific">Neolewinella aquimaris</name>
    <dbReference type="NCBI Taxonomy" id="1835722"/>
    <lineage>
        <taxon>Bacteria</taxon>
        <taxon>Pseudomonadati</taxon>
        <taxon>Bacteroidota</taxon>
        <taxon>Saprospiria</taxon>
        <taxon>Saprospirales</taxon>
        <taxon>Lewinellaceae</taxon>
        <taxon>Neolewinella</taxon>
    </lineage>
</organism>
<dbReference type="SUPFAM" id="SSF52833">
    <property type="entry name" value="Thioredoxin-like"/>
    <property type="match status" value="1"/>
</dbReference>
<keyword evidence="2" id="KW-0732">Signal</keyword>
<dbReference type="AlphaFoldDB" id="A0A840DXY3"/>
<evidence type="ECO:0000256" key="1">
    <source>
        <dbReference type="ARBA" id="ARBA00023284"/>
    </source>
</evidence>
<dbReference type="Pfam" id="PF03190">
    <property type="entry name" value="Thioredox_DsbH"/>
    <property type="match status" value="1"/>
</dbReference>
<dbReference type="Proteomes" id="UP000576209">
    <property type="component" value="Unassembled WGS sequence"/>
</dbReference>
<comment type="caution">
    <text evidence="4">The sequence shown here is derived from an EMBL/GenBank/DDBJ whole genome shotgun (WGS) entry which is preliminary data.</text>
</comment>
<accession>A0A840DXY3</accession>
<feature type="signal peptide" evidence="2">
    <location>
        <begin position="1"/>
        <end position="19"/>
    </location>
</feature>
<dbReference type="InterPro" id="IPR004879">
    <property type="entry name" value="Ssp411-like_TRX"/>
</dbReference>
<evidence type="ECO:0000256" key="2">
    <source>
        <dbReference type="SAM" id="SignalP"/>
    </source>
</evidence>
<protein>
    <submittedName>
        <fullName evidence="4">Thioredoxin-related protein</fullName>
    </submittedName>
</protein>
<evidence type="ECO:0000313" key="5">
    <source>
        <dbReference type="Proteomes" id="UP000576209"/>
    </source>
</evidence>